<evidence type="ECO:0000259" key="10">
    <source>
        <dbReference type="PROSITE" id="PS50982"/>
    </source>
</evidence>
<dbReference type="GO" id="GO:0005634">
    <property type="term" value="C:nucleus"/>
    <property type="evidence" value="ECO:0007669"/>
    <property type="project" value="UniProtKB-SubCell"/>
</dbReference>
<dbReference type="PROSITE" id="PS51050">
    <property type="entry name" value="ZF_CW"/>
    <property type="match status" value="1"/>
</dbReference>
<name>A0A022QSR7_ERYGU</name>
<evidence type="ECO:0000256" key="6">
    <source>
        <dbReference type="ARBA" id="ARBA00023125"/>
    </source>
</evidence>
<dbReference type="Pfam" id="PF01429">
    <property type="entry name" value="MBD"/>
    <property type="match status" value="1"/>
</dbReference>
<dbReference type="AlphaFoldDB" id="A0A022QSR7"/>
<evidence type="ECO:0000256" key="8">
    <source>
        <dbReference type="ARBA" id="ARBA00023242"/>
    </source>
</evidence>
<protein>
    <recommendedName>
        <fullName evidence="14">MBD domain-containing protein</fullName>
    </recommendedName>
</protein>
<evidence type="ECO:0000256" key="2">
    <source>
        <dbReference type="ARBA" id="ARBA00022723"/>
    </source>
</evidence>
<dbReference type="Gene3D" id="3.30.890.10">
    <property type="entry name" value="Methyl-cpg-binding Protein 2, Chain A"/>
    <property type="match status" value="1"/>
</dbReference>
<evidence type="ECO:0000256" key="4">
    <source>
        <dbReference type="ARBA" id="ARBA00022833"/>
    </source>
</evidence>
<feature type="domain" description="MBD" evidence="10">
    <location>
        <begin position="83"/>
        <end position="157"/>
    </location>
</feature>
<evidence type="ECO:0000256" key="3">
    <source>
        <dbReference type="ARBA" id="ARBA00022771"/>
    </source>
</evidence>
<feature type="domain" description="CW-type" evidence="11">
    <location>
        <begin position="12"/>
        <end position="77"/>
    </location>
</feature>
<dbReference type="CDD" id="cd01396">
    <property type="entry name" value="MeCP2_MBD"/>
    <property type="match status" value="1"/>
</dbReference>
<dbReference type="eggNOG" id="KOG4161">
    <property type="taxonomic scope" value="Eukaryota"/>
</dbReference>
<dbReference type="InterPro" id="IPR001739">
    <property type="entry name" value="Methyl_CpG_DNA-bd"/>
</dbReference>
<keyword evidence="3" id="KW-0863">Zinc-finger</keyword>
<dbReference type="PANTHER" id="PTHR12396">
    <property type="entry name" value="METHYL-CPG BINDING PROTEIN, MBD"/>
    <property type="match status" value="1"/>
</dbReference>
<dbReference type="Proteomes" id="UP000030748">
    <property type="component" value="Unassembled WGS sequence"/>
</dbReference>
<evidence type="ECO:0000256" key="9">
    <source>
        <dbReference type="SAM" id="MobiDB-lite"/>
    </source>
</evidence>
<dbReference type="EMBL" id="KI630894">
    <property type="protein sequence ID" value="EYU31792.1"/>
    <property type="molecule type" value="Genomic_DNA"/>
</dbReference>
<dbReference type="Pfam" id="PF07496">
    <property type="entry name" value="zf-CW"/>
    <property type="match status" value="1"/>
</dbReference>
<dbReference type="InterPro" id="IPR016177">
    <property type="entry name" value="DNA-bd_dom_sf"/>
</dbReference>
<keyword evidence="13" id="KW-1185">Reference proteome</keyword>
<feature type="non-terminal residue" evidence="12">
    <location>
        <position position="1"/>
    </location>
</feature>
<keyword evidence="2" id="KW-0479">Metal-binding</keyword>
<keyword evidence="4" id="KW-0862">Zinc</keyword>
<dbReference type="PROSITE" id="PS50982">
    <property type="entry name" value="MBD"/>
    <property type="match status" value="1"/>
</dbReference>
<keyword evidence="8" id="KW-0539">Nucleus</keyword>
<dbReference type="PANTHER" id="PTHR12396:SF0">
    <property type="entry name" value="METHYL-CPG BINDING DOMAIN PROTEIN-LIKE, ISOFORM C"/>
    <property type="match status" value="1"/>
</dbReference>
<comment type="subcellular location">
    <subcellularLocation>
        <location evidence="1">Nucleus</location>
    </subcellularLocation>
</comment>
<evidence type="ECO:0008006" key="14">
    <source>
        <dbReference type="Google" id="ProtNLM"/>
    </source>
</evidence>
<evidence type="ECO:0000259" key="11">
    <source>
        <dbReference type="PROSITE" id="PS51050"/>
    </source>
</evidence>
<reference evidence="12 13" key="1">
    <citation type="journal article" date="2013" name="Proc. Natl. Acad. Sci. U.S.A.">
        <title>Fine-scale variation in meiotic recombination in Mimulus inferred from population shotgun sequencing.</title>
        <authorList>
            <person name="Hellsten U."/>
            <person name="Wright K.M."/>
            <person name="Jenkins J."/>
            <person name="Shu S."/>
            <person name="Yuan Y."/>
            <person name="Wessler S.R."/>
            <person name="Schmutz J."/>
            <person name="Willis J.H."/>
            <person name="Rokhsar D.S."/>
        </authorList>
    </citation>
    <scope>NUCLEOTIDE SEQUENCE [LARGE SCALE GENOMIC DNA]</scope>
    <source>
        <strain evidence="13">cv. DUN x IM62</strain>
    </source>
</reference>
<evidence type="ECO:0000256" key="1">
    <source>
        <dbReference type="ARBA" id="ARBA00004123"/>
    </source>
</evidence>
<evidence type="ECO:0000313" key="13">
    <source>
        <dbReference type="Proteomes" id="UP000030748"/>
    </source>
</evidence>
<dbReference type="SUPFAM" id="SSF54171">
    <property type="entry name" value="DNA-binding domain"/>
    <property type="match status" value="1"/>
</dbReference>
<keyword evidence="6" id="KW-0238">DNA-binding</keyword>
<gene>
    <name evidence="12" type="ORF">MIMGU_mgv1a022502mg</name>
</gene>
<evidence type="ECO:0000313" key="12">
    <source>
        <dbReference type="EMBL" id="EYU31792.1"/>
    </source>
</evidence>
<feature type="region of interest" description="Disordered" evidence="9">
    <location>
        <begin position="167"/>
        <end position="188"/>
    </location>
</feature>
<accession>A0A022QSR7</accession>
<dbReference type="GO" id="GO:0003677">
    <property type="term" value="F:DNA binding"/>
    <property type="evidence" value="ECO:0007669"/>
    <property type="project" value="UniProtKB-KW"/>
</dbReference>
<feature type="compositionally biased region" description="Polar residues" evidence="9">
    <location>
        <begin position="175"/>
        <end position="188"/>
    </location>
</feature>
<dbReference type="InterPro" id="IPR011124">
    <property type="entry name" value="Znf_CW"/>
</dbReference>
<dbReference type="STRING" id="4155.A0A022QSR7"/>
<keyword evidence="5" id="KW-0805">Transcription regulation</keyword>
<dbReference type="GO" id="GO:0008270">
    <property type="term" value="F:zinc ion binding"/>
    <property type="evidence" value="ECO:0007669"/>
    <property type="project" value="UniProtKB-KW"/>
</dbReference>
<sequence>LFKAMEQEQGIASAKKVWESVKYYTVKCAECSKWRLIPSKEKYEEIREKIEEQPFVCETAREWRPEISCKDESDVKQDGTMRWAMDRPRIPQTPSGWQRILRIRAEGGTKFADVYYVAPSNKRLRSMVELHRYIDEHPEYAQEGVSISQFSFQPPVPLDEKYSAKRRSGAYGAIETQNNDSAAPQTQN</sequence>
<dbReference type="SMART" id="SM00391">
    <property type="entry name" value="MBD"/>
    <property type="match status" value="1"/>
</dbReference>
<evidence type="ECO:0000256" key="7">
    <source>
        <dbReference type="ARBA" id="ARBA00023163"/>
    </source>
</evidence>
<proteinExistence type="predicted"/>
<keyword evidence="7" id="KW-0804">Transcription</keyword>
<organism evidence="12 13">
    <name type="scientific">Erythranthe guttata</name>
    <name type="common">Yellow monkey flower</name>
    <name type="synonym">Mimulus guttatus</name>
    <dbReference type="NCBI Taxonomy" id="4155"/>
    <lineage>
        <taxon>Eukaryota</taxon>
        <taxon>Viridiplantae</taxon>
        <taxon>Streptophyta</taxon>
        <taxon>Embryophyta</taxon>
        <taxon>Tracheophyta</taxon>
        <taxon>Spermatophyta</taxon>
        <taxon>Magnoliopsida</taxon>
        <taxon>eudicotyledons</taxon>
        <taxon>Gunneridae</taxon>
        <taxon>Pentapetalae</taxon>
        <taxon>asterids</taxon>
        <taxon>lamiids</taxon>
        <taxon>Lamiales</taxon>
        <taxon>Phrymaceae</taxon>
        <taxon>Erythranthe</taxon>
    </lineage>
</organism>
<evidence type="ECO:0000256" key="5">
    <source>
        <dbReference type="ARBA" id="ARBA00023015"/>
    </source>
</evidence>